<feature type="region of interest" description="Disordered" evidence="1">
    <location>
        <begin position="1"/>
        <end position="56"/>
    </location>
</feature>
<accession>A0ABR0KVM8</accession>
<dbReference type="Proteomes" id="UP001357485">
    <property type="component" value="Unassembled WGS sequence"/>
</dbReference>
<feature type="compositionally biased region" description="Low complexity" evidence="1">
    <location>
        <begin position="26"/>
        <end position="36"/>
    </location>
</feature>
<evidence type="ECO:0000313" key="2">
    <source>
        <dbReference type="EMBL" id="KAK5130246.1"/>
    </source>
</evidence>
<keyword evidence="3" id="KW-1185">Reference proteome</keyword>
<feature type="compositionally biased region" description="Polar residues" evidence="1">
    <location>
        <begin position="9"/>
        <end position="25"/>
    </location>
</feature>
<comment type="caution">
    <text evidence="2">The sequence shown here is derived from an EMBL/GenBank/DDBJ whole genome shotgun (WGS) entry which is preliminary data.</text>
</comment>
<gene>
    <name evidence="2" type="ORF">LTR16_001645</name>
</gene>
<evidence type="ECO:0008006" key="4">
    <source>
        <dbReference type="Google" id="ProtNLM"/>
    </source>
</evidence>
<protein>
    <recommendedName>
        <fullName evidence="4">HNH nuclease domain-containing protein</fullName>
    </recommendedName>
</protein>
<evidence type="ECO:0000256" key="1">
    <source>
        <dbReference type="SAM" id="MobiDB-lite"/>
    </source>
</evidence>
<dbReference type="EMBL" id="JAVRRA010024715">
    <property type="protein sequence ID" value="KAK5130246.1"/>
    <property type="molecule type" value="Genomic_DNA"/>
</dbReference>
<sequence length="612" mass="69711">MSKERRDSPQQSEIGPSRPSVNQANTPPTSDDTTTDAGQRVCVSEDEQDGRTYTRPQEVDGYSLYRALARQLIGESEKYTSIRDSVLHFCIRARSNAHHPLHQAYVQHERDFRQEFHQAPYGRELFSALDCPDLRPNNHIFPVVAHALKVHLRVYESISEDGETRNLLVESGASYATECTLLRSGYVRGTCRFSSVLPDESGKQLIDYLQATKARIQAQSKLPTNQQDWKGVKLKEIAWTWRRDNTISYKPWEFRCHNEYKVDSRDIEKLGESPLNRMQVFVVTVNDPLQLRSALELMSEALQRAPYQQREVSISSDRTRKGKLLPHVSIDCEFVKLPKDLADKLPGYEAKKMVDDGRLEELVSVLTIAVGRHFFLLVNVLHMLQTANKDTVPELAYFYGKTVFNPELAKLWWNPQSDFSVLDATIAHMYQGTVRPPFSHKPYREDARSITPVFRISNGYLNTTRPTSLTFPTDHVDCVLHEIGYNEQGLSCPCKLGNFDLAALIDHICRIHLYHVNYEDGAGKSPWTKHRDRFNYDNLLSCFLTGDRLYPLLQKMKSAAADSSDKHAFYQNLGGLGMVTDDDAMGYNIGDVAGQNLIFELLLSSDDKRLVA</sequence>
<organism evidence="2 3">
    <name type="scientific">Cryomyces antarcticus</name>
    <dbReference type="NCBI Taxonomy" id="329879"/>
    <lineage>
        <taxon>Eukaryota</taxon>
        <taxon>Fungi</taxon>
        <taxon>Dikarya</taxon>
        <taxon>Ascomycota</taxon>
        <taxon>Pezizomycotina</taxon>
        <taxon>Dothideomycetes</taxon>
        <taxon>Dothideomycetes incertae sedis</taxon>
        <taxon>Cryomyces</taxon>
    </lineage>
</organism>
<feature type="non-terminal residue" evidence="2">
    <location>
        <position position="612"/>
    </location>
</feature>
<name>A0ABR0KVM8_9PEZI</name>
<proteinExistence type="predicted"/>
<evidence type="ECO:0000313" key="3">
    <source>
        <dbReference type="Proteomes" id="UP001357485"/>
    </source>
</evidence>
<reference evidence="2 3" key="1">
    <citation type="submission" date="2023-08" db="EMBL/GenBank/DDBJ databases">
        <title>Black Yeasts Isolated from many extreme environments.</title>
        <authorList>
            <person name="Coleine C."/>
            <person name="Stajich J.E."/>
            <person name="Selbmann L."/>
        </authorList>
    </citation>
    <scope>NUCLEOTIDE SEQUENCE [LARGE SCALE GENOMIC DNA]</scope>
    <source>
        <strain evidence="2 3">CCFEE 536</strain>
    </source>
</reference>